<keyword evidence="5 7" id="KW-0472">Membrane</keyword>
<feature type="transmembrane region" description="Helical" evidence="7">
    <location>
        <begin position="59"/>
        <end position="77"/>
    </location>
</feature>
<dbReference type="GO" id="GO:0016020">
    <property type="term" value="C:membrane"/>
    <property type="evidence" value="ECO:0007669"/>
    <property type="project" value="UniProtKB-SubCell"/>
</dbReference>
<evidence type="ECO:0000256" key="2">
    <source>
        <dbReference type="ARBA" id="ARBA00009773"/>
    </source>
</evidence>
<evidence type="ECO:0000256" key="7">
    <source>
        <dbReference type="SAM" id="Phobius"/>
    </source>
</evidence>
<feature type="transmembrane region" description="Helical" evidence="7">
    <location>
        <begin position="89"/>
        <end position="111"/>
    </location>
</feature>
<comment type="similarity">
    <text evidence="2">Belongs to the autoinducer-2 exporter (AI-2E) (TC 2.A.86) family.</text>
</comment>
<evidence type="ECO:0000256" key="3">
    <source>
        <dbReference type="ARBA" id="ARBA00022692"/>
    </source>
</evidence>
<organism evidence="8 9">
    <name type="scientific">Parafannyhessea umbonata</name>
    <dbReference type="NCBI Taxonomy" id="604330"/>
    <lineage>
        <taxon>Bacteria</taxon>
        <taxon>Bacillati</taxon>
        <taxon>Actinomycetota</taxon>
        <taxon>Coriobacteriia</taxon>
        <taxon>Coriobacteriales</taxon>
        <taxon>Atopobiaceae</taxon>
        <taxon>Parafannyhessea</taxon>
    </lineage>
</organism>
<dbReference type="InterPro" id="IPR002549">
    <property type="entry name" value="AI-2E-like"/>
</dbReference>
<dbReference type="Proteomes" id="UP000434342">
    <property type="component" value="Unassembled WGS sequence"/>
</dbReference>
<evidence type="ECO:0000256" key="6">
    <source>
        <dbReference type="SAM" id="MobiDB-lite"/>
    </source>
</evidence>
<proteinExistence type="inferred from homology"/>
<sequence length="471" mass="50607">MEDALQEDVLDEKDTGTGRRDALGVFRSLGIRAWAFIGVAVVFGICVWAMGFIWPAVELLLAGVVMGFVCSPLTNFLEDHGVNRTIGALVALLVLVAVLVGVFLLLMPPFVEQLAEVLRKVPTYVIKVRTSVDGFWRRYGNAGTTDVQQSVNQFVNSISGIGIKASSEMAERLSTGLMSSAVSFVNGFAILCLGLVLAYWFAKDYPVIAREFITIAGPRHERGLSVLLAVMSRSMGGYMRGTVITSVFDGLLSWVFFALVGHPYAGLAAILVGVLHFIPVIGEWVAVAFAVLLALFESPMLALVALVGSVVIQNVTDNVVSPLVMRSAVKIHPALSLIGLFIGNSLGGVLGMLLAVPLTAAIKSVFVYYFESRSGRQLVSYDGALFQGTPFHDARGGVEPAFDALDDDRFFMGSRLVDGAQTEAPVADEPPKARAHALANALSDAVERARERRRDGSTHGPESGHDKDLHK</sequence>
<feature type="compositionally biased region" description="Basic and acidic residues" evidence="6">
    <location>
        <begin position="445"/>
        <end position="471"/>
    </location>
</feature>
<dbReference type="PANTHER" id="PTHR21716:SF62">
    <property type="entry name" value="TRANSPORT PROTEIN YDBI-RELATED"/>
    <property type="match status" value="1"/>
</dbReference>
<evidence type="ECO:0000256" key="4">
    <source>
        <dbReference type="ARBA" id="ARBA00022989"/>
    </source>
</evidence>
<evidence type="ECO:0000256" key="1">
    <source>
        <dbReference type="ARBA" id="ARBA00004141"/>
    </source>
</evidence>
<keyword evidence="4 7" id="KW-1133">Transmembrane helix</keyword>
<reference evidence="8 9" key="1">
    <citation type="submission" date="2019-08" db="EMBL/GenBank/DDBJ databases">
        <title>In-depth cultivation of the pig gut microbiome towards novel bacterial diversity and tailored functional studies.</title>
        <authorList>
            <person name="Wylensek D."/>
            <person name="Hitch T.C.A."/>
            <person name="Clavel T."/>
        </authorList>
    </citation>
    <scope>NUCLEOTIDE SEQUENCE [LARGE SCALE GENOMIC DNA]</scope>
    <source>
        <strain evidence="8 9">WB01_CNA04</strain>
    </source>
</reference>
<evidence type="ECO:0000313" key="8">
    <source>
        <dbReference type="EMBL" id="MST59957.1"/>
    </source>
</evidence>
<dbReference type="GO" id="GO:0055085">
    <property type="term" value="P:transmembrane transport"/>
    <property type="evidence" value="ECO:0007669"/>
    <property type="project" value="TreeGrafter"/>
</dbReference>
<accession>A0A6N7X9R7</accession>
<feature type="transmembrane region" description="Helical" evidence="7">
    <location>
        <begin position="29"/>
        <end position="53"/>
    </location>
</feature>
<feature type="transmembrane region" description="Helical" evidence="7">
    <location>
        <begin position="254"/>
        <end position="278"/>
    </location>
</feature>
<evidence type="ECO:0000256" key="5">
    <source>
        <dbReference type="ARBA" id="ARBA00023136"/>
    </source>
</evidence>
<dbReference type="EMBL" id="VUND01000001">
    <property type="protein sequence ID" value="MST59957.1"/>
    <property type="molecule type" value="Genomic_DNA"/>
</dbReference>
<protein>
    <submittedName>
        <fullName evidence="8">AI-2E family transporter</fullName>
    </submittedName>
</protein>
<comment type="subcellular location">
    <subcellularLocation>
        <location evidence="1">Membrane</location>
        <topology evidence="1">Multi-pass membrane protein</topology>
    </subcellularLocation>
</comment>
<name>A0A6N7X9R7_9ACTN</name>
<gene>
    <name evidence="8" type="ORF">FYJ69_03365</name>
</gene>
<feature type="region of interest" description="Disordered" evidence="6">
    <location>
        <begin position="421"/>
        <end position="471"/>
    </location>
</feature>
<keyword evidence="3 7" id="KW-0812">Transmembrane</keyword>
<dbReference type="AlphaFoldDB" id="A0A6N7X9R7"/>
<feature type="transmembrane region" description="Helical" evidence="7">
    <location>
        <begin position="284"/>
        <end position="311"/>
    </location>
</feature>
<dbReference type="Pfam" id="PF01594">
    <property type="entry name" value="AI-2E_transport"/>
    <property type="match status" value="1"/>
</dbReference>
<feature type="transmembrane region" description="Helical" evidence="7">
    <location>
        <begin position="181"/>
        <end position="202"/>
    </location>
</feature>
<dbReference type="PANTHER" id="PTHR21716">
    <property type="entry name" value="TRANSMEMBRANE PROTEIN"/>
    <property type="match status" value="1"/>
</dbReference>
<comment type="caution">
    <text evidence="8">The sequence shown here is derived from an EMBL/GenBank/DDBJ whole genome shotgun (WGS) entry which is preliminary data.</text>
</comment>
<evidence type="ECO:0000313" key="9">
    <source>
        <dbReference type="Proteomes" id="UP000434342"/>
    </source>
</evidence>